<reference evidence="2 3" key="1">
    <citation type="submission" date="2014-02" db="EMBL/GenBank/DDBJ databases">
        <authorList>
            <person name="Sears C."/>
            <person name="Carroll K."/>
            <person name="Sack B.R."/>
            <person name="Qadri F."/>
            <person name="Myers L.L."/>
            <person name="Chung G.-T."/>
            <person name="Escheverria P."/>
            <person name="Fraser C.M."/>
            <person name="Sadzewicz L."/>
            <person name="Shefchek K.A."/>
            <person name="Tallon L."/>
            <person name="Das S.P."/>
            <person name="Daugherty S."/>
            <person name="Mongodin E.F."/>
        </authorList>
    </citation>
    <scope>NUCLEOTIDE SEQUENCE [LARGE SCALE GENOMIC DNA]</scope>
    <source>
        <strain evidence="3">3988T(B)14</strain>
    </source>
</reference>
<sequence length="49" mass="5386">MTLITLISSRLLLQNLGISDYGVYNVVCGIVLFFSFINGTLTGGTQRYL</sequence>
<feature type="transmembrane region" description="Helical" evidence="1">
    <location>
        <begin position="21"/>
        <end position="41"/>
    </location>
</feature>
<keyword evidence="1" id="KW-1133">Transmembrane helix</keyword>
<feature type="non-terminal residue" evidence="2">
    <location>
        <position position="49"/>
    </location>
</feature>
<comment type="caution">
    <text evidence="2">The sequence shown here is derived from an EMBL/GenBank/DDBJ whole genome shotgun (WGS) entry which is preliminary data.</text>
</comment>
<dbReference type="EMBL" id="JGCY01000105">
    <property type="protein sequence ID" value="EXY76734.1"/>
    <property type="molecule type" value="Genomic_DNA"/>
</dbReference>
<evidence type="ECO:0000256" key="1">
    <source>
        <dbReference type="SAM" id="Phobius"/>
    </source>
</evidence>
<proteinExistence type="predicted"/>
<protein>
    <submittedName>
        <fullName evidence="2">Putative transmembrane domain protein</fullName>
    </submittedName>
</protein>
<dbReference type="Proteomes" id="UP000020529">
    <property type="component" value="Unassembled WGS sequence"/>
</dbReference>
<organism evidence="2 3">
    <name type="scientific">Bacteroides fragilis str. 3988T(B)14</name>
    <dbReference type="NCBI Taxonomy" id="1339315"/>
    <lineage>
        <taxon>Bacteria</taxon>
        <taxon>Pseudomonadati</taxon>
        <taxon>Bacteroidota</taxon>
        <taxon>Bacteroidia</taxon>
        <taxon>Bacteroidales</taxon>
        <taxon>Bacteroidaceae</taxon>
        <taxon>Bacteroides</taxon>
    </lineage>
</organism>
<keyword evidence="1 2" id="KW-0812">Transmembrane</keyword>
<evidence type="ECO:0000313" key="3">
    <source>
        <dbReference type="Proteomes" id="UP000020529"/>
    </source>
</evidence>
<name>A0A015SX68_BACFG</name>
<accession>A0A015SX68</accession>
<evidence type="ECO:0000313" key="2">
    <source>
        <dbReference type="EMBL" id="EXY76734.1"/>
    </source>
</evidence>
<keyword evidence="1" id="KW-0472">Membrane</keyword>
<dbReference type="AlphaFoldDB" id="A0A015SX68"/>
<gene>
    <name evidence="2" type="ORF">M124_4371</name>
</gene>